<proteinExistence type="predicted"/>
<evidence type="ECO:0000313" key="4">
    <source>
        <dbReference type="Proteomes" id="UP001642482"/>
    </source>
</evidence>
<dbReference type="Pfam" id="PF19527">
    <property type="entry name" value="DUF6055"/>
    <property type="match status" value="1"/>
</dbReference>
<reference evidence="3 4" key="1">
    <citation type="submission" date="2024-01" db="EMBL/GenBank/DDBJ databases">
        <authorList>
            <person name="Allen C."/>
            <person name="Tagirdzhanova G."/>
        </authorList>
    </citation>
    <scope>NUCLEOTIDE SEQUENCE [LARGE SCALE GENOMIC DNA]</scope>
</reference>
<evidence type="ECO:0008006" key="5">
    <source>
        <dbReference type="Google" id="ProtNLM"/>
    </source>
</evidence>
<keyword evidence="2" id="KW-0732">Signal</keyword>
<dbReference type="InterPro" id="IPR045690">
    <property type="entry name" value="DUF6055"/>
</dbReference>
<organism evidence="3 4">
    <name type="scientific">Sporothrix eucalyptigena</name>
    <dbReference type="NCBI Taxonomy" id="1812306"/>
    <lineage>
        <taxon>Eukaryota</taxon>
        <taxon>Fungi</taxon>
        <taxon>Dikarya</taxon>
        <taxon>Ascomycota</taxon>
        <taxon>Pezizomycotina</taxon>
        <taxon>Sordariomycetes</taxon>
        <taxon>Sordariomycetidae</taxon>
        <taxon>Ophiostomatales</taxon>
        <taxon>Ophiostomataceae</taxon>
        <taxon>Sporothrix</taxon>
    </lineage>
</organism>
<evidence type="ECO:0000256" key="1">
    <source>
        <dbReference type="SAM" id="MobiDB-lite"/>
    </source>
</evidence>
<evidence type="ECO:0000256" key="2">
    <source>
        <dbReference type="SAM" id="SignalP"/>
    </source>
</evidence>
<keyword evidence="4" id="KW-1185">Reference proteome</keyword>
<feature type="region of interest" description="Disordered" evidence="1">
    <location>
        <begin position="27"/>
        <end position="54"/>
    </location>
</feature>
<dbReference type="EMBL" id="CAWUHD010000200">
    <property type="protein sequence ID" value="CAK7237999.1"/>
    <property type="molecule type" value="Genomic_DNA"/>
</dbReference>
<sequence length="458" mass="49573">MRISSTTRVAIGALATLPSATAAPATTTAVPSLSSPTPPAEFTPSPKTGPGGTKFRDYPHFRVYNAPNDSIADATARMLESAYSCYVDTLGWRSTGLSFNQVADTGPWYKVNVYRVDDIPGAAANTGTDSTTGLSFLNVVTKYLTEPSITVHEYGHALTYAARVWINQTKTGAWWETVAQFVADTFITSSVCQAARQKYQQPEGGATMMDLKKVLGDSYQAIVDATRSPAKGEPSANYYQAWPFFVYLFYNPDDYPALRNHAVFPGVWTRYKVDSDETPLHVLDRIVSADAGQTIQKVVGRYWARMAFVDLGHPTAQSLFLSQRKSISYAVLDTVAGQTGTYRVKAARQPRYMGANILPLKGVAGTNNLSVNITSASAPYTATLIIRSTDDKAKTSSCTYIDLVHGAAHAPLMAGQEATLVVANTPDQLLSYDPFNMPAEANRGLDYQIQLTGASFAG</sequence>
<protein>
    <recommendedName>
        <fullName evidence="5">Dockerin type 1</fullName>
    </recommendedName>
</protein>
<gene>
    <name evidence="3" type="ORF">SEUCBS140593_010249</name>
</gene>
<name>A0ABP0D0R6_9PEZI</name>
<feature type="signal peptide" evidence="2">
    <location>
        <begin position="1"/>
        <end position="22"/>
    </location>
</feature>
<evidence type="ECO:0000313" key="3">
    <source>
        <dbReference type="EMBL" id="CAK7237999.1"/>
    </source>
</evidence>
<comment type="caution">
    <text evidence="3">The sequence shown here is derived from an EMBL/GenBank/DDBJ whole genome shotgun (WGS) entry which is preliminary data.</text>
</comment>
<accession>A0ABP0D0R6</accession>
<dbReference type="Proteomes" id="UP001642482">
    <property type="component" value="Unassembled WGS sequence"/>
</dbReference>
<feature type="chain" id="PRO_5047356607" description="Dockerin type 1" evidence="2">
    <location>
        <begin position="23"/>
        <end position="458"/>
    </location>
</feature>